<dbReference type="Proteomes" id="UP000886998">
    <property type="component" value="Unassembled WGS sequence"/>
</dbReference>
<dbReference type="EMBL" id="BMAV01017773">
    <property type="protein sequence ID" value="GFY69729.1"/>
    <property type="molecule type" value="Genomic_DNA"/>
</dbReference>
<dbReference type="OrthoDB" id="409048at2759"/>
<keyword evidence="2" id="KW-1185">Reference proteome</keyword>
<evidence type="ECO:0000313" key="1">
    <source>
        <dbReference type="EMBL" id="GFY69729.1"/>
    </source>
</evidence>
<organism evidence="1 2">
    <name type="scientific">Trichonephila inaurata madagascariensis</name>
    <dbReference type="NCBI Taxonomy" id="2747483"/>
    <lineage>
        <taxon>Eukaryota</taxon>
        <taxon>Metazoa</taxon>
        <taxon>Ecdysozoa</taxon>
        <taxon>Arthropoda</taxon>
        <taxon>Chelicerata</taxon>
        <taxon>Arachnida</taxon>
        <taxon>Araneae</taxon>
        <taxon>Araneomorphae</taxon>
        <taxon>Entelegynae</taxon>
        <taxon>Araneoidea</taxon>
        <taxon>Nephilidae</taxon>
        <taxon>Trichonephila</taxon>
        <taxon>Trichonephila inaurata</taxon>
    </lineage>
</organism>
<dbReference type="AlphaFoldDB" id="A0A8X6YE26"/>
<evidence type="ECO:0000313" key="2">
    <source>
        <dbReference type="Proteomes" id="UP000886998"/>
    </source>
</evidence>
<sequence length="266" mass="29923">EPVNLQGASPGCGSGNATIGFSIGDGSEIKYLFRGPTGMRFSQSSTQVVPPLKESSIIPFAIDQPHLFDFHTASSVAQFLENTASDHLPFLVEIDLKVELTGAKNLHWNFKKADWSLNDNISNDLISQKNLFQTTGKDFIKLLISQREELLNVIAQNGGMGKQIELKKLNAEIKKIYVQFKISNWKNLCEKLDYRASNTKLWKLSKQIHKLKLCNEEINAIISNNVHVSVDDREVAERSWLSITQMKVGLLLVVLTNTWPEPPEFK</sequence>
<reference evidence="1" key="1">
    <citation type="submission" date="2020-08" db="EMBL/GenBank/DDBJ databases">
        <title>Multicomponent nature underlies the extraordinary mechanical properties of spider dragline silk.</title>
        <authorList>
            <person name="Kono N."/>
            <person name="Nakamura H."/>
            <person name="Mori M."/>
            <person name="Yoshida Y."/>
            <person name="Ohtoshi R."/>
            <person name="Malay A.D."/>
            <person name="Moran D.A.P."/>
            <person name="Tomita M."/>
            <person name="Numata K."/>
            <person name="Arakawa K."/>
        </authorList>
    </citation>
    <scope>NUCLEOTIDE SEQUENCE</scope>
</reference>
<protein>
    <submittedName>
        <fullName evidence="1">RNase H domain-containing protein</fullName>
    </submittedName>
</protein>
<gene>
    <name evidence="1" type="primary">X975_26775</name>
    <name evidence="1" type="ORF">TNIN_46991</name>
</gene>
<feature type="non-terminal residue" evidence="1">
    <location>
        <position position="266"/>
    </location>
</feature>
<proteinExistence type="predicted"/>
<accession>A0A8X6YE26</accession>
<comment type="caution">
    <text evidence="1">The sequence shown here is derived from an EMBL/GenBank/DDBJ whole genome shotgun (WGS) entry which is preliminary data.</text>
</comment>
<name>A0A8X6YE26_9ARAC</name>